<feature type="compositionally biased region" description="Low complexity" evidence="1">
    <location>
        <begin position="174"/>
        <end position="185"/>
    </location>
</feature>
<accession>A0A5B8MZ43</accession>
<dbReference type="AlphaFoldDB" id="A0A5B8MZ43"/>
<reference evidence="2 3" key="1">
    <citation type="submission" date="2018-07" db="EMBL/GenBank/DDBJ databases">
        <title>The complete nuclear genome of the prasinophyte Chloropicon primus (CCMP1205).</title>
        <authorList>
            <person name="Pombert J.-F."/>
            <person name="Otis C."/>
            <person name="Turmel M."/>
            <person name="Lemieux C."/>
        </authorList>
    </citation>
    <scope>NUCLEOTIDE SEQUENCE [LARGE SCALE GENOMIC DNA]</scope>
    <source>
        <strain evidence="2 3">CCMP1205</strain>
    </source>
</reference>
<evidence type="ECO:0000256" key="1">
    <source>
        <dbReference type="SAM" id="MobiDB-lite"/>
    </source>
</evidence>
<feature type="region of interest" description="Disordered" evidence="1">
    <location>
        <begin position="248"/>
        <end position="296"/>
    </location>
</feature>
<dbReference type="Proteomes" id="UP000316726">
    <property type="component" value="Chromosome 20"/>
</dbReference>
<evidence type="ECO:0000313" key="3">
    <source>
        <dbReference type="Proteomes" id="UP000316726"/>
    </source>
</evidence>
<feature type="compositionally biased region" description="Basic and acidic residues" evidence="1">
    <location>
        <begin position="59"/>
        <end position="90"/>
    </location>
</feature>
<keyword evidence="3" id="KW-1185">Reference proteome</keyword>
<feature type="region of interest" description="Disordered" evidence="1">
    <location>
        <begin position="42"/>
        <end position="211"/>
    </location>
</feature>
<feature type="compositionally biased region" description="Basic and acidic residues" evidence="1">
    <location>
        <begin position="155"/>
        <end position="173"/>
    </location>
</feature>
<name>A0A5B8MZ43_9CHLO</name>
<sequence>MERARYLESEHKRSTMRVREAETRKKLFLMKLKHEAKVEDLGELERERSLSRKAMASVLEEKKRAREEKEKAERRLREMREEVRQERQQKENLYTIIQSHQQEQRRSRKQRKAPEPSPSLPASPEEDRETRPSRGNESVGTPKNHKVQLRQRVVPLKEVEERSRGRSRQRVEEASTSSGASAERASGGKKGVVDLTVPYQPPQAKSEAAKSVRAVLERKRKEEKEKQPLGVVKLEDVDKKLSECERNDKLAKRKTKDSANKAGAFADKSNTAPNTKKIEQAASAAAGEGTKADATKRKFQMQSNGWSGTSCLSALPPNLLFGENFRVPKLLKK</sequence>
<proteinExistence type="predicted"/>
<evidence type="ECO:0000313" key="2">
    <source>
        <dbReference type="EMBL" id="QDZ26118.1"/>
    </source>
</evidence>
<protein>
    <submittedName>
        <fullName evidence="2">Uncharacterized protein</fullName>
    </submittedName>
</protein>
<dbReference type="EMBL" id="CP031053">
    <property type="protein sequence ID" value="QDZ26118.1"/>
    <property type="molecule type" value="Genomic_DNA"/>
</dbReference>
<gene>
    <name evidence="2" type="ORF">A3770_20p86360</name>
</gene>
<organism evidence="2 3">
    <name type="scientific">Chloropicon primus</name>
    <dbReference type="NCBI Taxonomy" id="1764295"/>
    <lineage>
        <taxon>Eukaryota</taxon>
        <taxon>Viridiplantae</taxon>
        <taxon>Chlorophyta</taxon>
        <taxon>Chloropicophyceae</taxon>
        <taxon>Chloropicales</taxon>
        <taxon>Chloropicaceae</taxon>
        <taxon>Chloropicon</taxon>
    </lineage>
</organism>